<evidence type="ECO:0000313" key="14">
    <source>
        <dbReference type="Proteomes" id="UP000760480"/>
    </source>
</evidence>
<dbReference type="CDD" id="cd00207">
    <property type="entry name" value="fer2"/>
    <property type="match status" value="1"/>
</dbReference>
<dbReference type="EMBL" id="SPMZ01000058">
    <property type="protein sequence ID" value="NMQ20688.1"/>
    <property type="molecule type" value="Genomic_DNA"/>
</dbReference>
<evidence type="ECO:0000256" key="7">
    <source>
        <dbReference type="ARBA" id="ARBA00023014"/>
    </source>
</evidence>
<reference evidence="13 14" key="1">
    <citation type="submission" date="2019-03" db="EMBL/GenBank/DDBJ databases">
        <title>Metabolic reconstructions from genomes of highly enriched 'Candidatus Accumulibacter' and 'Candidatus Competibacter' bioreactor populations.</title>
        <authorList>
            <person name="Annavajhala M.K."/>
            <person name="Welles L."/>
            <person name="Abbas B."/>
            <person name="Sorokin D."/>
            <person name="Park H."/>
            <person name="Van Loosdrecht M."/>
            <person name="Chandran K."/>
        </authorList>
    </citation>
    <scope>NUCLEOTIDE SEQUENCE [LARGE SCALE GENOMIC DNA]</scope>
    <source>
        <strain evidence="13 14">SBR_G</strain>
    </source>
</reference>
<dbReference type="PROSITE" id="PS00642">
    <property type="entry name" value="COMPLEX1_75K_2"/>
    <property type="match status" value="1"/>
</dbReference>
<dbReference type="PROSITE" id="PS51085">
    <property type="entry name" value="2FE2S_FER_2"/>
    <property type="match status" value="1"/>
</dbReference>
<keyword evidence="6" id="KW-0408">Iron</keyword>
<evidence type="ECO:0000256" key="10">
    <source>
        <dbReference type="ARBA" id="ARBA00032783"/>
    </source>
</evidence>
<evidence type="ECO:0000259" key="11">
    <source>
        <dbReference type="PROSITE" id="PS51085"/>
    </source>
</evidence>
<dbReference type="InterPro" id="IPR016214">
    <property type="entry name" value="NAD-red_Hydgase_HoxS_gsu"/>
</dbReference>
<dbReference type="Gene3D" id="3.10.20.740">
    <property type="match status" value="1"/>
</dbReference>
<evidence type="ECO:0000256" key="6">
    <source>
        <dbReference type="ARBA" id="ARBA00023004"/>
    </source>
</evidence>
<keyword evidence="4" id="KW-0004">4Fe-4S</keyword>
<dbReference type="SMART" id="SM00929">
    <property type="entry name" value="NADH-G_4Fe-4S_3"/>
    <property type="match status" value="1"/>
</dbReference>
<protein>
    <recommendedName>
        <fullName evidence="3">NADH-quinone oxidoreductase subunit G</fullName>
    </recommendedName>
    <alternativeName>
        <fullName evidence="9">NADH dehydrogenase I subunit G</fullName>
    </alternativeName>
    <alternativeName>
        <fullName evidence="10">NDH-1 subunit G</fullName>
    </alternativeName>
</protein>
<keyword evidence="5" id="KW-0479">Metal-binding</keyword>
<evidence type="ECO:0000256" key="1">
    <source>
        <dbReference type="ARBA" id="ARBA00001966"/>
    </source>
</evidence>
<comment type="similarity">
    <text evidence="2">Belongs to the complex I 75 kDa subunit family.</text>
</comment>
<dbReference type="SUPFAM" id="SSF54862">
    <property type="entry name" value="4Fe-4S ferredoxins"/>
    <property type="match status" value="1"/>
</dbReference>
<comment type="caution">
    <text evidence="13">The sequence shown here is derived from an EMBL/GenBank/DDBJ whole genome shotgun (WGS) entry which is preliminary data.</text>
</comment>
<feature type="domain" description="4Fe-4S His(Cys)3-ligated-type" evidence="12">
    <location>
        <begin position="79"/>
        <end position="118"/>
    </location>
</feature>
<evidence type="ECO:0000256" key="3">
    <source>
        <dbReference type="ARBA" id="ARBA00019902"/>
    </source>
</evidence>
<dbReference type="InterPro" id="IPR001041">
    <property type="entry name" value="2Fe-2S_ferredoxin-type"/>
</dbReference>
<evidence type="ECO:0000256" key="2">
    <source>
        <dbReference type="ARBA" id="ARBA00005404"/>
    </source>
</evidence>
<comment type="cofactor">
    <cofactor evidence="1">
        <name>[4Fe-4S] cluster</name>
        <dbReference type="ChEBI" id="CHEBI:49883"/>
    </cofactor>
</comment>
<feature type="domain" description="2Fe-2S ferredoxin-type" evidence="11">
    <location>
        <begin position="1"/>
        <end position="79"/>
    </location>
</feature>
<dbReference type="InterPro" id="IPR019574">
    <property type="entry name" value="NADH_UbQ_OxRdtase_Gsu_4Fe4S-bd"/>
</dbReference>
<dbReference type="PIRSF" id="PIRSF000309">
    <property type="entry name" value="NAD_red_hyd_HoxU"/>
    <property type="match status" value="1"/>
</dbReference>
<keyword evidence="7" id="KW-0411">Iron-sulfur</keyword>
<dbReference type="PROSITE" id="PS51839">
    <property type="entry name" value="4FE4S_HC3"/>
    <property type="match status" value="1"/>
</dbReference>
<dbReference type="Pfam" id="PF13510">
    <property type="entry name" value="Fer2_4"/>
    <property type="match status" value="1"/>
</dbReference>
<gene>
    <name evidence="13" type="ORF">E4P82_16705</name>
</gene>
<evidence type="ECO:0000256" key="8">
    <source>
        <dbReference type="ARBA" id="ARBA00026021"/>
    </source>
</evidence>
<sequence length="246" mass="26982">MNEQPHFILDGRRVPFEDGQTLMTAALEAGVYIPHLCFNPEFTPHGSCRVCLVKVNGRVQAACTTPAAAGLTVQSEIEELRELRRGILQMLFVEGNHVCPACEKSGACQLQAVAYYVGMLAPHYTHFYPRHPVDASHPEAVIDFNRCILCELCVRASRDVDGKNVFAIQGRGLQARLVVNTPSGQLGATSFSIDDKAAQVCPTGTILIKHRGYETPIGQRLYDRKPISMVGDVAQVPESQGGRRHD</sequence>
<evidence type="ECO:0000313" key="13">
    <source>
        <dbReference type="EMBL" id="NMQ20688.1"/>
    </source>
</evidence>
<dbReference type="InterPro" id="IPR000283">
    <property type="entry name" value="NADH_UbQ_OxRdtase_75kDa_su_CS"/>
</dbReference>
<accession>A0ABX1TRH8</accession>
<proteinExistence type="inferred from homology"/>
<dbReference type="RefSeq" id="WP_169249956.1">
    <property type="nucleotide sequence ID" value="NZ_SPMZ01000058.1"/>
</dbReference>
<evidence type="ECO:0000256" key="5">
    <source>
        <dbReference type="ARBA" id="ARBA00022723"/>
    </source>
</evidence>
<dbReference type="Pfam" id="PF13459">
    <property type="entry name" value="Fer4_15"/>
    <property type="match status" value="1"/>
</dbReference>
<evidence type="ECO:0000256" key="9">
    <source>
        <dbReference type="ARBA" id="ARBA00031577"/>
    </source>
</evidence>
<dbReference type="SUPFAM" id="SSF54292">
    <property type="entry name" value="2Fe-2S ferredoxin-like"/>
    <property type="match status" value="1"/>
</dbReference>
<evidence type="ECO:0000256" key="4">
    <source>
        <dbReference type="ARBA" id="ARBA00022485"/>
    </source>
</evidence>
<dbReference type="Pfam" id="PF10588">
    <property type="entry name" value="NADH-G_4Fe-4S_3"/>
    <property type="match status" value="1"/>
</dbReference>
<comment type="subunit">
    <text evidence="8">Composed of 13 different subunits. Subunits NuoCD, E, F, and G constitute the peripheral sector of the complex.</text>
</comment>
<dbReference type="InterPro" id="IPR036010">
    <property type="entry name" value="2Fe-2S_ferredoxin-like_sf"/>
</dbReference>
<name>A0ABX1TRH8_9GAMM</name>
<keyword evidence="14" id="KW-1185">Reference proteome</keyword>
<evidence type="ECO:0000259" key="12">
    <source>
        <dbReference type="PROSITE" id="PS51839"/>
    </source>
</evidence>
<organism evidence="13 14">
    <name type="scientific">Candidatus Competibacter phosphatis</name>
    <dbReference type="NCBI Taxonomy" id="221280"/>
    <lineage>
        <taxon>Bacteria</taxon>
        <taxon>Pseudomonadati</taxon>
        <taxon>Pseudomonadota</taxon>
        <taxon>Gammaproteobacteria</taxon>
        <taxon>Candidatus Competibacteraceae</taxon>
        <taxon>Candidatus Competibacter</taxon>
    </lineage>
</organism>
<dbReference type="Proteomes" id="UP000760480">
    <property type="component" value="Unassembled WGS sequence"/>
</dbReference>
<dbReference type="Gene3D" id="3.30.70.20">
    <property type="match status" value="1"/>
</dbReference>